<evidence type="ECO:0000313" key="2">
    <source>
        <dbReference type="EMBL" id="SVB33727.1"/>
    </source>
</evidence>
<reference evidence="2" key="1">
    <citation type="submission" date="2018-05" db="EMBL/GenBank/DDBJ databases">
        <authorList>
            <person name="Lanie J.A."/>
            <person name="Ng W.-L."/>
            <person name="Kazmierczak K.M."/>
            <person name="Andrzejewski T.M."/>
            <person name="Davidsen T.M."/>
            <person name="Wayne K.J."/>
            <person name="Tettelin H."/>
            <person name="Glass J.I."/>
            <person name="Rusch D."/>
            <person name="Podicherti R."/>
            <person name="Tsui H.-C.T."/>
            <person name="Winkler M.E."/>
        </authorList>
    </citation>
    <scope>NUCLEOTIDE SEQUENCE</scope>
</reference>
<proteinExistence type="predicted"/>
<accession>A0A382D7W6</accession>
<sequence>MVGDVHIGDAARRWQVQPVGNPQSDAGSYRIITRTNSTHVVQAIGDNSRAMGNEAVTVLIR</sequence>
<organism evidence="2">
    <name type="scientific">marine metagenome</name>
    <dbReference type="NCBI Taxonomy" id="408172"/>
    <lineage>
        <taxon>unclassified sequences</taxon>
        <taxon>metagenomes</taxon>
        <taxon>ecological metagenomes</taxon>
    </lineage>
</organism>
<name>A0A382D7W6_9ZZZZ</name>
<evidence type="ECO:0000256" key="1">
    <source>
        <dbReference type="SAM" id="MobiDB-lite"/>
    </source>
</evidence>
<dbReference type="AlphaFoldDB" id="A0A382D7W6"/>
<feature type="region of interest" description="Disordered" evidence="1">
    <location>
        <begin position="1"/>
        <end position="27"/>
    </location>
</feature>
<gene>
    <name evidence="2" type="ORF">METZ01_LOCUS186581</name>
</gene>
<feature type="compositionally biased region" description="Basic and acidic residues" evidence="1">
    <location>
        <begin position="1"/>
        <end position="12"/>
    </location>
</feature>
<protein>
    <submittedName>
        <fullName evidence="2">Uncharacterized protein</fullName>
    </submittedName>
</protein>
<dbReference type="EMBL" id="UINC01037760">
    <property type="protein sequence ID" value="SVB33727.1"/>
    <property type="molecule type" value="Genomic_DNA"/>
</dbReference>